<dbReference type="InterPro" id="IPR025110">
    <property type="entry name" value="AMP-bd_C"/>
</dbReference>
<dbReference type="InterPro" id="IPR042099">
    <property type="entry name" value="ANL_N_sf"/>
</dbReference>
<evidence type="ECO:0000256" key="1">
    <source>
        <dbReference type="SAM" id="Phobius"/>
    </source>
</evidence>
<dbReference type="RefSeq" id="WP_319615154.1">
    <property type="nucleotide sequence ID" value="NZ_JAWXYB010000018.1"/>
</dbReference>
<dbReference type="PANTHER" id="PTHR43767:SF1">
    <property type="entry name" value="NONRIBOSOMAL PEPTIDE SYNTHASE PES1 (EUROFUNG)-RELATED"/>
    <property type="match status" value="1"/>
</dbReference>
<evidence type="ECO:0000313" key="4">
    <source>
        <dbReference type="EMBL" id="MDX5932311.1"/>
    </source>
</evidence>
<name>A0AAW9DUK0_ACIAO</name>
<keyword evidence="1" id="KW-0812">Transmembrane</keyword>
<evidence type="ECO:0000259" key="2">
    <source>
        <dbReference type="Pfam" id="PF00501"/>
    </source>
</evidence>
<dbReference type="GO" id="GO:0016878">
    <property type="term" value="F:acid-thiol ligase activity"/>
    <property type="evidence" value="ECO:0007669"/>
    <property type="project" value="UniProtKB-ARBA"/>
</dbReference>
<gene>
    <name evidence="4" type="ORF">SIL87_16260</name>
</gene>
<dbReference type="PANTHER" id="PTHR43767">
    <property type="entry name" value="LONG-CHAIN-FATTY-ACID--COA LIGASE"/>
    <property type="match status" value="1"/>
</dbReference>
<keyword evidence="5" id="KW-1185">Reference proteome</keyword>
<comment type="caution">
    <text evidence="4">The sequence shown here is derived from an EMBL/GenBank/DDBJ whole genome shotgun (WGS) entry which is preliminary data.</text>
</comment>
<organism evidence="4 5">
    <name type="scientific">Acidiphilium acidophilum</name>
    <name type="common">Thiobacillus acidophilus</name>
    <dbReference type="NCBI Taxonomy" id="76588"/>
    <lineage>
        <taxon>Bacteria</taxon>
        <taxon>Pseudomonadati</taxon>
        <taxon>Pseudomonadota</taxon>
        <taxon>Alphaproteobacteria</taxon>
        <taxon>Acetobacterales</taxon>
        <taxon>Acidocellaceae</taxon>
        <taxon>Acidiphilium</taxon>
    </lineage>
</organism>
<dbReference type="SUPFAM" id="SSF56801">
    <property type="entry name" value="Acetyl-CoA synthetase-like"/>
    <property type="match status" value="1"/>
</dbReference>
<keyword evidence="1" id="KW-0472">Membrane</keyword>
<keyword evidence="4" id="KW-0436">Ligase</keyword>
<dbReference type="Pfam" id="PF13193">
    <property type="entry name" value="AMP-binding_C"/>
    <property type="match status" value="1"/>
</dbReference>
<dbReference type="EMBL" id="JAWXYB010000018">
    <property type="protein sequence ID" value="MDX5932311.1"/>
    <property type="molecule type" value="Genomic_DNA"/>
</dbReference>
<dbReference type="AlphaFoldDB" id="A0AAW9DUK0"/>
<accession>A0AAW9DUK0</accession>
<dbReference type="InterPro" id="IPR000873">
    <property type="entry name" value="AMP-dep_synth/lig_dom"/>
</dbReference>
<evidence type="ECO:0000313" key="5">
    <source>
        <dbReference type="Proteomes" id="UP001279553"/>
    </source>
</evidence>
<protein>
    <submittedName>
        <fullName evidence="4">Long-chain fatty acid--CoA ligase</fullName>
    </submittedName>
</protein>
<feature type="transmembrane region" description="Helical" evidence="1">
    <location>
        <begin position="262"/>
        <end position="285"/>
    </location>
</feature>
<dbReference type="InterPro" id="IPR045851">
    <property type="entry name" value="AMP-bd_C_sf"/>
</dbReference>
<dbReference type="Pfam" id="PF00501">
    <property type="entry name" value="AMP-binding"/>
    <property type="match status" value="1"/>
</dbReference>
<keyword evidence="1" id="KW-1133">Transmembrane helix</keyword>
<dbReference type="Gene3D" id="3.30.300.30">
    <property type="match status" value="1"/>
</dbReference>
<dbReference type="InterPro" id="IPR020845">
    <property type="entry name" value="AMP-binding_CS"/>
</dbReference>
<dbReference type="Gene3D" id="3.40.50.12780">
    <property type="entry name" value="N-terminal domain of ligase-like"/>
    <property type="match status" value="1"/>
</dbReference>
<feature type="domain" description="AMP-binding enzyme C-terminal" evidence="3">
    <location>
        <begin position="471"/>
        <end position="545"/>
    </location>
</feature>
<dbReference type="CDD" id="cd05936">
    <property type="entry name" value="FC-FACS_FadD_like"/>
    <property type="match status" value="1"/>
</dbReference>
<proteinExistence type="predicted"/>
<dbReference type="InterPro" id="IPR050237">
    <property type="entry name" value="ATP-dep_AMP-bd_enzyme"/>
</dbReference>
<dbReference type="Proteomes" id="UP001279553">
    <property type="component" value="Unassembled WGS sequence"/>
</dbReference>
<dbReference type="PROSITE" id="PS00455">
    <property type="entry name" value="AMP_BINDING"/>
    <property type="match status" value="1"/>
</dbReference>
<feature type="domain" description="AMP-dependent synthetase/ligase" evidence="2">
    <location>
        <begin position="36"/>
        <end position="420"/>
    </location>
</feature>
<evidence type="ECO:0000259" key="3">
    <source>
        <dbReference type="Pfam" id="PF13193"/>
    </source>
</evidence>
<reference evidence="4 5" key="1">
    <citation type="submission" date="2023-11" db="EMBL/GenBank/DDBJ databases">
        <title>MicrobeMod: A computational toolkit for identifying prokaryotic methylation and restriction-modification with nanopore sequencing.</title>
        <authorList>
            <person name="Crits-Christoph A."/>
            <person name="Kang S.C."/>
            <person name="Lee H."/>
            <person name="Ostrov N."/>
        </authorList>
    </citation>
    <scope>NUCLEOTIDE SEQUENCE [LARGE SCALE GENOMIC DNA]</scope>
    <source>
        <strain evidence="4 5">DSMZ 700</strain>
    </source>
</reference>
<sequence>MIQAATETAALAATLAEPADPLAFTATPCPLGALLDTAARDYPDRPAIDFLGRGLIWREVARQADAAAAGLQAIGVGKGVCVGLCLPNTPYAVIMYFAVLKAGGTVVNFNPLYTERELANQVADSGTRIMVTLDIALIHDKIAKLAREGRFDHVIVCSMADALPPMKSLLFRAFKSKTLATVSNEAPYLRFARLIGGAATPRPVAIDPEQDVAVLQYTGGTTGVPKAAMLTHANITANIQQVLATNTMIERGAERIVCVLPLFHVFAMTAVMDFGVAIGAEIILLPRLDMKQLMATIARKRPTMLPGVPTLFAAICNAAGTGQDFSFIRFCMSGGAPMSLEGMERFRHLSGSPILEGYGLSETSVVTTTPPDRVKIGSVGRALPGTIIEIRDPEPPHAILPQGARGEICVRGPQVMRGYFNRPDEAAKTFIDGALRTGDIGYLDEEGYLFIVDRIKDLILCGGYNVYPRVIEEAAYQHPAVQEAIAIGIPDEYRGQAPKLFVTLRKDVSATEAEILAFLNSHLNRIEIPKAVEIRETLPKTMVGKLSKKELVAEEAAKAAQRR</sequence>